<evidence type="ECO:0000313" key="3">
    <source>
        <dbReference type="Proteomes" id="UP000198656"/>
    </source>
</evidence>
<dbReference type="OrthoDB" id="1798553at2"/>
<protein>
    <recommendedName>
        <fullName evidence="4">Beta/Gamma crystallin</fullName>
    </recommendedName>
</protein>
<dbReference type="RefSeq" id="WP_092335628.1">
    <property type="nucleotide sequence ID" value="NZ_FNCP01000038.1"/>
</dbReference>
<keyword evidence="3" id="KW-1185">Reference proteome</keyword>
<sequence length="143" mass="15318">MKKLIPILLTVIMLLSTQVALGAIASRPSSSGVIRPAAFQTISDGQCSIVDNGDGTIKITGSTSTYYAVDEIGLKLSLQCYSGGKWTTLSNYSYNKYSTDYVYGGKVIGVSRGYNYRVVAQHSSLDGGMNEGGQSYSDSIYIQ</sequence>
<dbReference type="Proteomes" id="UP000198656">
    <property type="component" value="Unassembled WGS sequence"/>
</dbReference>
<dbReference type="AlphaFoldDB" id="A0A1G8KHN3"/>
<evidence type="ECO:0000256" key="1">
    <source>
        <dbReference type="SAM" id="SignalP"/>
    </source>
</evidence>
<evidence type="ECO:0000313" key="2">
    <source>
        <dbReference type="EMBL" id="SDI42918.1"/>
    </source>
</evidence>
<evidence type="ECO:0008006" key="4">
    <source>
        <dbReference type="Google" id="ProtNLM"/>
    </source>
</evidence>
<organism evidence="2 3">
    <name type="scientific">Desulfosporosinus hippei DSM 8344</name>
    <dbReference type="NCBI Taxonomy" id="1121419"/>
    <lineage>
        <taxon>Bacteria</taxon>
        <taxon>Bacillati</taxon>
        <taxon>Bacillota</taxon>
        <taxon>Clostridia</taxon>
        <taxon>Eubacteriales</taxon>
        <taxon>Desulfitobacteriaceae</taxon>
        <taxon>Desulfosporosinus</taxon>
    </lineage>
</organism>
<gene>
    <name evidence="2" type="ORF">SAMN05443529_13835</name>
</gene>
<dbReference type="EMBL" id="FNCP01000038">
    <property type="protein sequence ID" value="SDI42918.1"/>
    <property type="molecule type" value="Genomic_DNA"/>
</dbReference>
<feature type="chain" id="PRO_5038404371" description="Beta/Gamma crystallin" evidence="1">
    <location>
        <begin position="23"/>
        <end position="143"/>
    </location>
</feature>
<feature type="signal peptide" evidence="1">
    <location>
        <begin position="1"/>
        <end position="22"/>
    </location>
</feature>
<reference evidence="3" key="1">
    <citation type="submission" date="2016-10" db="EMBL/GenBank/DDBJ databases">
        <authorList>
            <person name="Varghese N."/>
            <person name="Submissions S."/>
        </authorList>
    </citation>
    <scope>NUCLEOTIDE SEQUENCE [LARGE SCALE GENOMIC DNA]</scope>
    <source>
        <strain evidence="3">DSM 8344</strain>
    </source>
</reference>
<accession>A0A1G8KHN3</accession>
<keyword evidence="1" id="KW-0732">Signal</keyword>
<name>A0A1G8KHN3_9FIRM</name>
<proteinExistence type="predicted"/>